<name>A0ABN9BBR4_9NEOB</name>
<reference evidence="1" key="1">
    <citation type="submission" date="2023-05" db="EMBL/GenBank/DDBJ databases">
        <authorList>
            <person name="Stuckert A."/>
        </authorList>
    </citation>
    <scope>NUCLEOTIDE SEQUENCE</scope>
</reference>
<keyword evidence="2" id="KW-1185">Reference proteome</keyword>
<dbReference type="EMBL" id="CATNWA010003304">
    <property type="protein sequence ID" value="CAI9545029.1"/>
    <property type="molecule type" value="Genomic_DNA"/>
</dbReference>
<evidence type="ECO:0000313" key="1">
    <source>
        <dbReference type="EMBL" id="CAI9545029.1"/>
    </source>
</evidence>
<proteinExistence type="predicted"/>
<organism evidence="1 2">
    <name type="scientific">Staurois parvus</name>
    <dbReference type="NCBI Taxonomy" id="386267"/>
    <lineage>
        <taxon>Eukaryota</taxon>
        <taxon>Metazoa</taxon>
        <taxon>Chordata</taxon>
        <taxon>Craniata</taxon>
        <taxon>Vertebrata</taxon>
        <taxon>Euteleostomi</taxon>
        <taxon>Amphibia</taxon>
        <taxon>Batrachia</taxon>
        <taxon>Anura</taxon>
        <taxon>Neobatrachia</taxon>
        <taxon>Ranoidea</taxon>
        <taxon>Ranidae</taxon>
        <taxon>Staurois</taxon>
    </lineage>
</organism>
<protein>
    <submittedName>
        <fullName evidence="1">Uncharacterized protein</fullName>
    </submittedName>
</protein>
<comment type="caution">
    <text evidence="1">The sequence shown here is derived from an EMBL/GenBank/DDBJ whole genome shotgun (WGS) entry which is preliminary data.</text>
</comment>
<accession>A0ABN9BBR4</accession>
<gene>
    <name evidence="1" type="ORF">SPARVUS_LOCUS2586019</name>
</gene>
<evidence type="ECO:0000313" key="2">
    <source>
        <dbReference type="Proteomes" id="UP001162483"/>
    </source>
</evidence>
<sequence>MYINGQMGAVQGRVAVYKWPPRSLLVRAPWDTVEHRPLYGTSV</sequence>
<dbReference type="Proteomes" id="UP001162483">
    <property type="component" value="Unassembled WGS sequence"/>
</dbReference>